<organism evidence="7 8">
    <name type="scientific">Salinimonas profundi</name>
    <dbReference type="NCBI Taxonomy" id="2729140"/>
    <lineage>
        <taxon>Bacteria</taxon>
        <taxon>Pseudomonadati</taxon>
        <taxon>Pseudomonadota</taxon>
        <taxon>Gammaproteobacteria</taxon>
        <taxon>Alteromonadales</taxon>
        <taxon>Alteromonadaceae</taxon>
        <taxon>Alteromonas/Salinimonas group</taxon>
        <taxon>Salinimonas</taxon>
    </lineage>
</organism>
<feature type="transmembrane region" description="Helical" evidence="6">
    <location>
        <begin position="94"/>
        <end position="118"/>
    </location>
</feature>
<sequence length="124" mass="12706">MKLIICAGAAGGLTAVILGALAAHGLEGILSASSLQSFKTAVSYQMYHSLALLLVAGLPQLKRSLAILAAWSFILGVLLFSGSIYLLTLAQLSWLGPVTPVGGLILMAGWILVLTAAIKGECNG</sequence>
<accession>A0ABR8LGX4</accession>
<feature type="transmembrane region" description="Helical" evidence="6">
    <location>
        <begin position="65"/>
        <end position="88"/>
    </location>
</feature>
<evidence type="ECO:0000256" key="4">
    <source>
        <dbReference type="ARBA" id="ARBA00022989"/>
    </source>
</evidence>
<evidence type="ECO:0000313" key="8">
    <source>
        <dbReference type="Proteomes" id="UP000624419"/>
    </source>
</evidence>
<dbReference type="Proteomes" id="UP000624419">
    <property type="component" value="Unassembled WGS sequence"/>
</dbReference>
<dbReference type="EMBL" id="JABBXD010000001">
    <property type="protein sequence ID" value="MBD3584962.1"/>
    <property type="molecule type" value="Genomic_DNA"/>
</dbReference>
<dbReference type="RefSeq" id="WP_191022505.1">
    <property type="nucleotide sequence ID" value="NZ_JABBXD010000001.1"/>
</dbReference>
<proteinExistence type="inferred from homology"/>
<dbReference type="Pfam" id="PF04241">
    <property type="entry name" value="DUF423"/>
    <property type="match status" value="1"/>
</dbReference>
<comment type="subcellular location">
    <subcellularLocation>
        <location evidence="1">Membrane</location>
        <topology evidence="1">Multi-pass membrane protein</topology>
    </subcellularLocation>
</comment>
<keyword evidence="4 6" id="KW-1133">Transmembrane helix</keyword>
<keyword evidence="8" id="KW-1185">Reference proteome</keyword>
<evidence type="ECO:0000256" key="5">
    <source>
        <dbReference type="ARBA" id="ARBA00023136"/>
    </source>
</evidence>
<keyword evidence="3 6" id="KW-0812">Transmembrane</keyword>
<evidence type="ECO:0000313" key="7">
    <source>
        <dbReference type="EMBL" id="MBD3584962.1"/>
    </source>
</evidence>
<evidence type="ECO:0000256" key="2">
    <source>
        <dbReference type="ARBA" id="ARBA00009694"/>
    </source>
</evidence>
<gene>
    <name evidence="7" type="ORF">HHX48_04320</name>
</gene>
<dbReference type="PANTHER" id="PTHR43461:SF1">
    <property type="entry name" value="TRANSMEMBRANE PROTEIN 256"/>
    <property type="match status" value="1"/>
</dbReference>
<name>A0ABR8LGX4_9ALTE</name>
<comment type="similarity">
    <text evidence="2">Belongs to the UPF0382 family.</text>
</comment>
<evidence type="ECO:0000256" key="1">
    <source>
        <dbReference type="ARBA" id="ARBA00004141"/>
    </source>
</evidence>
<evidence type="ECO:0000256" key="3">
    <source>
        <dbReference type="ARBA" id="ARBA00022692"/>
    </source>
</evidence>
<evidence type="ECO:0000256" key="6">
    <source>
        <dbReference type="SAM" id="Phobius"/>
    </source>
</evidence>
<dbReference type="InterPro" id="IPR006696">
    <property type="entry name" value="DUF423"/>
</dbReference>
<feature type="transmembrane region" description="Helical" evidence="6">
    <location>
        <begin position="41"/>
        <end position="58"/>
    </location>
</feature>
<reference evidence="7 8" key="1">
    <citation type="submission" date="2020-04" db="EMBL/GenBank/DDBJ databases">
        <title>Salinimonas sp. HHU 13199.</title>
        <authorList>
            <person name="Cui X."/>
            <person name="Zhang D."/>
        </authorList>
    </citation>
    <scope>NUCLEOTIDE SEQUENCE [LARGE SCALE GENOMIC DNA]</scope>
    <source>
        <strain evidence="7 8">HHU 13199</strain>
    </source>
</reference>
<keyword evidence="5 6" id="KW-0472">Membrane</keyword>
<dbReference type="PANTHER" id="PTHR43461">
    <property type="entry name" value="TRANSMEMBRANE PROTEIN 256"/>
    <property type="match status" value="1"/>
</dbReference>
<comment type="caution">
    <text evidence="7">The sequence shown here is derived from an EMBL/GenBank/DDBJ whole genome shotgun (WGS) entry which is preliminary data.</text>
</comment>
<protein>
    <submittedName>
        <fullName evidence="7">DUF423 domain-containing protein</fullName>
    </submittedName>
</protein>